<feature type="compositionally biased region" description="Low complexity" evidence="1">
    <location>
        <begin position="165"/>
        <end position="178"/>
    </location>
</feature>
<sequence>MDSKMAAKSMTALTKLLSVAVLALPAISSPAMAEEFLCDATQASTSQLPVLDKSCPIGKGLWGKQQPKGQESVFWIQCGVYSKPLPLAKAAKLYEKISVDVWAKPEAKGYRCLIGPYNEFTKASTELRKVKKVSGYKEAFIREVVKGTKAKPQVAMESKPAAKVVAAKPATKPSASKTNKAEPTKTAATKAPVANPQSAPVAKALPVVGADKPSNDIDIRLSTTVSGLKYAVPYKMMHKEFYMEHSLPWNRMNYQTASKTCSSLAMRLPVEAEWKQLLESKVMETEKWPMHLPYWGFAKKGLFTSGKISQLKGTSLLNVICVK</sequence>
<evidence type="ECO:0000313" key="3">
    <source>
        <dbReference type="EMBL" id="MCW8333202.1"/>
    </source>
</evidence>
<dbReference type="InterPro" id="IPR036680">
    <property type="entry name" value="SPOR-like_sf"/>
</dbReference>
<dbReference type="EMBL" id="JAKRRX010000018">
    <property type="protein sequence ID" value="MCW8333202.1"/>
    <property type="molecule type" value="Genomic_DNA"/>
</dbReference>
<feature type="signal peptide" evidence="2">
    <location>
        <begin position="1"/>
        <end position="33"/>
    </location>
</feature>
<evidence type="ECO:0000256" key="1">
    <source>
        <dbReference type="SAM" id="MobiDB-lite"/>
    </source>
</evidence>
<dbReference type="AlphaFoldDB" id="A0A9X3CCM1"/>
<dbReference type="RefSeq" id="WP_265686841.1">
    <property type="nucleotide sequence ID" value="NZ_JAKRRX010000018.1"/>
</dbReference>
<accession>A0A9X3CCM1</accession>
<dbReference type="Proteomes" id="UP001155586">
    <property type="component" value="Unassembled WGS sequence"/>
</dbReference>
<gene>
    <name evidence="3" type="ORF">MD483_05120</name>
</gene>
<keyword evidence="4" id="KW-1185">Reference proteome</keyword>
<organism evidence="3 4">
    <name type="scientific">Vibrio paucivorans</name>
    <dbReference type="NCBI Taxonomy" id="2829489"/>
    <lineage>
        <taxon>Bacteria</taxon>
        <taxon>Pseudomonadati</taxon>
        <taxon>Pseudomonadota</taxon>
        <taxon>Gammaproteobacteria</taxon>
        <taxon>Vibrionales</taxon>
        <taxon>Vibrionaceae</taxon>
        <taxon>Vibrio</taxon>
    </lineage>
</organism>
<evidence type="ECO:0000313" key="4">
    <source>
        <dbReference type="Proteomes" id="UP001155586"/>
    </source>
</evidence>
<feature type="region of interest" description="Disordered" evidence="1">
    <location>
        <begin position="165"/>
        <end position="197"/>
    </location>
</feature>
<name>A0A9X3CCM1_9VIBR</name>
<reference evidence="3" key="1">
    <citation type="submission" date="2022-02" db="EMBL/GenBank/DDBJ databases">
        <title>Vibrio sp. nov., a new bacterium isolated from Bohai sea, China.</title>
        <authorList>
            <person name="Yuan Y."/>
        </authorList>
    </citation>
    <scope>NUCLEOTIDE SEQUENCE</scope>
    <source>
        <strain evidence="3">DBSS07</strain>
    </source>
</reference>
<proteinExistence type="predicted"/>
<keyword evidence="2" id="KW-0732">Signal</keyword>
<dbReference type="SUPFAM" id="SSF110997">
    <property type="entry name" value="Sporulation related repeat"/>
    <property type="match status" value="1"/>
</dbReference>
<feature type="chain" id="PRO_5040987382" evidence="2">
    <location>
        <begin position="34"/>
        <end position="323"/>
    </location>
</feature>
<comment type="caution">
    <text evidence="3">The sequence shown here is derived from an EMBL/GenBank/DDBJ whole genome shotgun (WGS) entry which is preliminary data.</text>
</comment>
<dbReference type="GO" id="GO:0042834">
    <property type="term" value="F:peptidoglycan binding"/>
    <property type="evidence" value="ECO:0007669"/>
    <property type="project" value="InterPro"/>
</dbReference>
<protein>
    <submittedName>
        <fullName evidence="3">SPOR domain-containing protein</fullName>
    </submittedName>
</protein>
<evidence type="ECO:0000256" key="2">
    <source>
        <dbReference type="SAM" id="SignalP"/>
    </source>
</evidence>